<dbReference type="EMBL" id="JALJOU010000006">
    <property type="protein sequence ID" value="KAK9843483.1"/>
    <property type="molecule type" value="Genomic_DNA"/>
</dbReference>
<evidence type="ECO:0000256" key="2">
    <source>
        <dbReference type="ARBA" id="ARBA00012552"/>
    </source>
</evidence>
<dbReference type="EC" id="3.6.4.13" evidence="2"/>
<dbReference type="FunFam" id="1.20.120.1080:FF:000018">
    <property type="entry name" value="Pre-mRNA-splicing factor ATP-dependent RNA helicase prp16"/>
    <property type="match status" value="1"/>
</dbReference>
<feature type="compositionally biased region" description="Basic and acidic residues" evidence="13">
    <location>
        <begin position="155"/>
        <end position="225"/>
    </location>
</feature>
<dbReference type="InterPro" id="IPR001650">
    <property type="entry name" value="Helicase_C-like"/>
</dbReference>
<keyword evidence="9" id="KW-0508">mRNA splicing</keyword>
<name>A0AAW1SDK1_9CHLO</name>
<dbReference type="CDD" id="cd18791">
    <property type="entry name" value="SF2_C_RHA"/>
    <property type="match status" value="1"/>
</dbReference>
<dbReference type="GO" id="GO:0005524">
    <property type="term" value="F:ATP binding"/>
    <property type="evidence" value="ECO:0007669"/>
    <property type="project" value="UniProtKB-KW"/>
</dbReference>
<dbReference type="Pfam" id="PF00270">
    <property type="entry name" value="DEAD"/>
    <property type="match status" value="1"/>
</dbReference>
<dbReference type="SUPFAM" id="SSF52540">
    <property type="entry name" value="P-loop containing nucleoside triphosphate hydrolases"/>
    <property type="match status" value="1"/>
</dbReference>
<feature type="region of interest" description="Disordered" evidence="13">
    <location>
        <begin position="1"/>
        <end position="43"/>
    </location>
</feature>
<evidence type="ECO:0000259" key="14">
    <source>
        <dbReference type="PROSITE" id="PS51192"/>
    </source>
</evidence>
<evidence type="ECO:0000256" key="13">
    <source>
        <dbReference type="SAM" id="MobiDB-lite"/>
    </source>
</evidence>
<dbReference type="Pfam" id="PF00271">
    <property type="entry name" value="Helicase_C"/>
    <property type="match status" value="1"/>
</dbReference>
<evidence type="ECO:0000256" key="6">
    <source>
        <dbReference type="ARBA" id="ARBA00022801"/>
    </source>
</evidence>
<evidence type="ECO:0000256" key="4">
    <source>
        <dbReference type="ARBA" id="ARBA00022728"/>
    </source>
</evidence>
<feature type="compositionally biased region" description="Basic and acidic residues" evidence="13">
    <location>
        <begin position="79"/>
        <end position="89"/>
    </location>
</feature>
<evidence type="ECO:0000256" key="10">
    <source>
        <dbReference type="ARBA" id="ARBA00023242"/>
    </source>
</evidence>
<dbReference type="PROSITE" id="PS51192">
    <property type="entry name" value="HELICASE_ATP_BIND_1"/>
    <property type="match status" value="1"/>
</dbReference>
<accession>A0AAW1SDK1</accession>
<evidence type="ECO:0000256" key="7">
    <source>
        <dbReference type="ARBA" id="ARBA00022806"/>
    </source>
</evidence>
<dbReference type="SUPFAM" id="SSF56784">
    <property type="entry name" value="HAD-like"/>
    <property type="match status" value="1"/>
</dbReference>
<dbReference type="PROSITE" id="PS00690">
    <property type="entry name" value="DEAH_ATP_HELICASE"/>
    <property type="match status" value="1"/>
</dbReference>
<dbReference type="Gene3D" id="1.10.150.240">
    <property type="entry name" value="Putative phosphatase, domain 2"/>
    <property type="match status" value="1"/>
</dbReference>
<evidence type="ECO:0000313" key="17">
    <source>
        <dbReference type="Proteomes" id="UP001445335"/>
    </source>
</evidence>
<dbReference type="Pfam" id="PF13419">
    <property type="entry name" value="HAD_2"/>
    <property type="match status" value="1"/>
</dbReference>
<dbReference type="InterPro" id="IPR007502">
    <property type="entry name" value="Helicase-assoc_dom"/>
</dbReference>
<dbReference type="InterPro" id="IPR036412">
    <property type="entry name" value="HAD-like_sf"/>
</dbReference>
<dbReference type="CDD" id="cd07505">
    <property type="entry name" value="HAD_BPGM-like"/>
    <property type="match status" value="1"/>
</dbReference>
<dbReference type="InterPro" id="IPR041492">
    <property type="entry name" value="HAD_2"/>
</dbReference>
<dbReference type="Proteomes" id="UP001445335">
    <property type="component" value="Unassembled WGS sequence"/>
</dbReference>
<dbReference type="SMART" id="SM00487">
    <property type="entry name" value="DEXDc"/>
    <property type="match status" value="1"/>
</dbReference>
<sequence length="1554" mass="171834">MVSTAGAVQGPGEASRAANGTEGRLTVTEREQHTFRAPAPRTSLLGLDVLAKQKRAEAAEANQGGLLGKRPRLALADEEALRGDARDDGPGTSGRDSNGVTASGGVLPHRQYRGQRVETPSYPGGVNQDAREALEGRRRERVREGLYASTAQEGGRGRERGSRDRERGDRDRDLGDRHRDWRDRGDRGRERGDREQGDRERGDRGRIREDRGGERLHSDRRRGSDWEAGTPLRRAEEDEWEATPARGGGGGSMRRPSSIARPGSSSWELASPAPSPVRAGSGKMAGVPRPRSSVRFDVEESPALTPTWKSASWNRAPAPRRGGGSGGNGAGAAVDASPELRGADASAPEEDPEWADAEADADRSWYDQEEGGGVDESHDPFVGDEKLFDKRAAEMQKKLTRRDGSTMTLAQSKRASELQKDIHAWEENRLFRSGVVRAREVDTDFTNDDDVRVILIVHDTKPPFLDGRTVFTKQAEPVLPLRDPTSDMAVIARAGSKLVRDIREKKEASKSRKRFWEMAGSKMGKITGLTTEEEEEGKRAKAALEEGEGGGDGDEDGEGGDYKQRGKFFTHLKKNEAASEFAKTKTLAQQRQFLPVYTVRDELLQVIRENQVVVVVGETGSGKTTQMTQYLHEDGYTTYGVVGCTQPRRVAAMSVAKRVSEEMGVELGREVGYAIRFEDCTSDATVIKYMTDGVLLRETLREGDLDNYSAIIMDEAHERSLNTDVLFGIVKKVVARRRDFRLIVTSATLDADKFADFFGSVPVFRIPGRTFPVDVLFSKTPQEDYVEAAVKQALAVHLGHPPGDILIFMTGQEEIEATCFALQERIEHLGEGVPELLILPIYSQLPSDLQAKIFDKAPEGGRKCIVSTNIAETSLTVDGILYVIDSGYCKMKVYNPKMGMDALTVFPESAAAANQRSGRAGRTGPGTCWRLYTETAFRNELLAVTVPEIQRTNLGNVVLLLKSLNVDNLLDFGFMDPPPRDNILNSMYQLWVLGALDNTGALTSLGRKMVEFPLDPPLAKMLLVGAELGCSNEVLTVVSMLSVPSAFFRPADRAEESDAAREKFFVPESDHLTMLHVYQQWKANNYRADWCSDHFLQAKVLRKAKEVRQQLADIMEQQKIPLRSVGSDWDAVRKAICAAYFHNSAKLKGIGEYVNCRSGMPCFLHPSSALYGLGYTPDYITYHELVFTTKEYMQCVTAVDPEWLAELGPMFFSIKESHSSRLAARARERAAKASMGAEMAAAEAKSAAATAEAAAAVAAVREGRSMDCGSEYGQGFIQFRLSGEPLRLGVDDLNERLKVRGALRMRQAFRPDEAHAMLFNFDGVIADTRELQKEAWQQVAEEEGLHFPEPERQLYDLRPERAITEVLQWTREWGRAQRLAWRVASVYAELFNALSEPRPGVREWLAALQRASVPCALVSSFDRTAVRAALERMGLRGFFCAEVTAEDGMETLAQRLLSAAIKLARPPDHCVVFETSPIGVCAAHNCTMKAVAVRGVHPAYRLKQADLTCSSLAELSIINVRRLFAVRDTEFMALKQQGAERPPRYRRTTNAVFD</sequence>
<dbReference type="FunFam" id="3.40.50.300:FF:000007">
    <property type="entry name" value="Pre-mRNA-splicing factor ATP-dependent RNA helicase"/>
    <property type="match status" value="1"/>
</dbReference>
<dbReference type="InterPro" id="IPR011709">
    <property type="entry name" value="DEAD-box_helicase_OB_fold"/>
</dbReference>
<evidence type="ECO:0000256" key="1">
    <source>
        <dbReference type="ARBA" id="ARBA00004123"/>
    </source>
</evidence>
<comment type="catalytic activity">
    <reaction evidence="12">
        <text>ATP + H2O = ADP + phosphate + H(+)</text>
        <dbReference type="Rhea" id="RHEA:13065"/>
        <dbReference type="ChEBI" id="CHEBI:15377"/>
        <dbReference type="ChEBI" id="CHEBI:15378"/>
        <dbReference type="ChEBI" id="CHEBI:30616"/>
        <dbReference type="ChEBI" id="CHEBI:43474"/>
        <dbReference type="ChEBI" id="CHEBI:456216"/>
        <dbReference type="EC" id="3.6.4.13"/>
    </reaction>
</comment>
<keyword evidence="7" id="KW-0347">Helicase</keyword>
<dbReference type="InterPro" id="IPR011545">
    <property type="entry name" value="DEAD/DEAH_box_helicase_dom"/>
</dbReference>
<dbReference type="GO" id="GO:0003723">
    <property type="term" value="F:RNA binding"/>
    <property type="evidence" value="ECO:0007669"/>
    <property type="project" value="TreeGrafter"/>
</dbReference>
<protein>
    <recommendedName>
        <fullName evidence="2">RNA helicase</fullName>
        <ecNumber evidence="2">3.6.4.13</ecNumber>
    </recommendedName>
</protein>
<proteinExistence type="inferred from homology"/>
<dbReference type="GO" id="GO:0005681">
    <property type="term" value="C:spliceosomal complex"/>
    <property type="evidence" value="ECO:0007669"/>
    <property type="project" value="UniProtKB-KW"/>
</dbReference>
<feature type="compositionally biased region" description="Acidic residues" evidence="13">
    <location>
        <begin position="545"/>
        <end position="559"/>
    </location>
</feature>
<evidence type="ECO:0000313" key="16">
    <source>
        <dbReference type="EMBL" id="KAK9843483.1"/>
    </source>
</evidence>
<gene>
    <name evidence="16" type="ORF">WJX81_005009</name>
</gene>
<dbReference type="Pfam" id="PF04408">
    <property type="entry name" value="WHD_HA2"/>
    <property type="match status" value="1"/>
</dbReference>
<feature type="domain" description="Helicase C-terminal" evidence="15">
    <location>
        <begin position="789"/>
        <end position="965"/>
    </location>
</feature>
<comment type="subcellular location">
    <subcellularLocation>
        <location evidence="1">Nucleus</location>
    </subcellularLocation>
</comment>
<dbReference type="PANTHER" id="PTHR18934:SF91">
    <property type="entry name" value="PRE-MRNA-SPLICING FACTOR ATP-DEPENDENT RNA HELICASE PRP16"/>
    <property type="match status" value="1"/>
</dbReference>
<evidence type="ECO:0000256" key="12">
    <source>
        <dbReference type="ARBA" id="ARBA00047984"/>
    </source>
</evidence>
<evidence type="ECO:0000256" key="8">
    <source>
        <dbReference type="ARBA" id="ARBA00022840"/>
    </source>
</evidence>
<feature type="domain" description="Helicase ATP-binding" evidence="14">
    <location>
        <begin position="604"/>
        <end position="767"/>
    </location>
</feature>
<feature type="region of interest" description="Disordered" evidence="13">
    <location>
        <begin position="77"/>
        <end position="382"/>
    </location>
</feature>
<dbReference type="InterPro" id="IPR027417">
    <property type="entry name" value="P-loop_NTPase"/>
</dbReference>
<keyword evidence="4" id="KW-0747">Spliceosome</keyword>
<keyword evidence="17" id="KW-1185">Reference proteome</keyword>
<dbReference type="InterPro" id="IPR048333">
    <property type="entry name" value="HA2_WH"/>
</dbReference>
<keyword evidence="5" id="KW-0547">Nucleotide-binding</keyword>
<dbReference type="Gene3D" id="3.40.50.1000">
    <property type="entry name" value="HAD superfamily/HAD-like"/>
    <property type="match status" value="1"/>
</dbReference>
<keyword evidence="8" id="KW-0067">ATP-binding</keyword>
<dbReference type="Gene3D" id="1.20.120.1080">
    <property type="match status" value="1"/>
</dbReference>
<dbReference type="GO" id="GO:0003724">
    <property type="term" value="F:RNA helicase activity"/>
    <property type="evidence" value="ECO:0007669"/>
    <property type="project" value="UniProtKB-EC"/>
</dbReference>
<comment type="caution">
    <text evidence="16">The sequence shown here is derived from an EMBL/GenBank/DDBJ whole genome shotgun (WGS) entry which is preliminary data.</text>
</comment>
<keyword evidence="3" id="KW-0507">mRNA processing</keyword>
<comment type="similarity">
    <text evidence="11">Belongs to the DEAD box helicase family. DEAH subfamily. PRP16 sub-subfamily.</text>
</comment>
<dbReference type="Pfam" id="PF07717">
    <property type="entry name" value="OB_NTP_bind"/>
    <property type="match status" value="1"/>
</dbReference>
<evidence type="ECO:0000256" key="3">
    <source>
        <dbReference type="ARBA" id="ARBA00022664"/>
    </source>
</evidence>
<dbReference type="InterPro" id="IPR023214">
    <property type="entry name" value="HAD_sf"/>
</dbReference>
<dbReference type="CDD" id="cd17983">
    <property type="entry name" value="DEXHc_DHX38"/>
    <property type="match status" value="1"/>
</dbReference>
<dbReference type="GO" id="GO:0016787">
    <property type="term" value="F:hydrolase activity"/>
    <property type="evidence" value="ECO:0007669"/>
    <property type="project" value="UniProtKB-KW"/>
</dbReference>
<keyword evidence="6" id="KW-0378">Hydrolase</keyword>
<evidence type="ECO:0000256" key="5">
    <source>
        <dbReference type="ARBA" id="ARBA00022741"/>
    </source>
</evidence>
<feature type="compositionally biased region" description="Gly residues" evidence="13">
    <location>
        <begin position="321"/>
        <end position="330"/>
    </location>
</feature>
<organism evidence="16 17">
    <name type="scientific">Elliptochloris bilobata</name>
    <dbReference type="NCBI Taxonomy" id="381761"/>
    <lineage>
        <taxon>Eukaryota</taxon>
        <taxon>Viridiplantae</taxon>
        <taxon>Chlorophyta</taxon>
        <taxon>core chlorophytes</taxon>
        <taxon>Trebouxiophyceae</taxon>
        <taxon>Trebouxiophyceae incertae sedis</taxon>
        <taxon>Elliptochloris clade</taxon>
        <taxon>Elliptochloris</taxon>
    </lineage>
</organism>
<feature type="compositionally biased region" description="Acidic residues" evidence="13">
    <location>
        <begin position="347"/>
        <end position="359"/>
    </location>
</feature>
<dbReference type="InterPro" id="IPR014001">
    <property type="entry name" value="Helicase_ATP-bd"/>
</dbReference>
<evidence type="ECO:0000259" key="15">
    <source>
        <dbReference type="PROSITE" id="PS51194"/>
    </source>
</evidence>
<reference evidence="16 17" key="1">
    <citation type="journal article" date="2024" name="Nat. Commun.">
        <title>Phylogenomics reveals the evolutionary origins of lichenization in chlorophyte algae.</title>
        <authorList>
            <person name="Puginier C."/>
            <person name="Libourel C."/>
            <person name="Otte J."/>
            <person name="Skaloud P."/>
            <person name="Haon M."/>
            <person name="Grisel S."/>
            <person name="Petersen M."/>
            <person name="Berrin J.G."/>
            <person name="Delaux P.M."/>
            <person name="Dal Grande F."/>
            <person name="Keller J."/>
        </authorList>
    </citation>
    <scope>NUCLEOTIDE SEQUENCE [LARGE SCALE GENOMIC DNA]</scope>
    <source>
        <strain evidence="16 17">SAG 245.80</strain>
    </source>
</reference>
<feature type="region of interest" description="Disordered" evidence="13">
    <location>
        <begin position="530"/>
        <end position="562"/>
    </location>
</feature>
<dbReference type="SMART" id="SM00490">
    <property type="entry name" value="HELICc"/>
    <property type="match status" value="1"/>
</dbReference>
<dbReference type="GO" id="GO:0000398">
    <property type="term" value="P:mRNA splicing, via spliceosome"/>
    <property type="evidence" value="ECO:0007669"/>
    <property type="project" value="UniProtKB-ARBA"/>
</dbReference>
<dbReference type="Gene3D" id="3.40.50.300">
    <property type="entry name" value="P-loop containing nucleotide triphosphate hydrolases"/>
    <property type="match status" value="2"/>
</dbReference>
<dbReference type="InterPro" id="IPR002464">
    <property type="entry name" value="DNA/RNA_helicase_DEAH_CS"/>
</dbReference>
<dbReference type="PROSITE" id="PS51194">
    <property type="entry name" value="HELICASE_CTER"/>
    <property type="match status" value="1"/>
</dbReference>
<dbReference type="Pfam" id="PF21010">
    <property type="entry name" value="HA2_C"/>
    <property type="match status" value="1"/>
</dbReference>
<dbReference type="InterPro" id="IPR023198">
    <property type="entry name" value="PGP-like_dom2"/>
</dbReference>
<dbReference type="PANTHER" id="PTHR18934">
    <property type="entry name" value="ATP-DEPENDENT RNA HELICASE"/>
    <property type="match status" value="1"/>
</dbReference>
<evidence type="ECO:0000256" key="9">
    <source>
        <dbReference type="ARBA" id="ARBA00023187"/>
    </source>
</evidence>
<dbReference type="FunFam" id="3.40.50.300:FF:000615">
    <property type="entry name" value="pre-mRNA-splicing factor ATP-dependent RNA helicase DEAH7"/>
    <property type="match status" value="1"/>
</dbReference>
<dbReference type="SMART" id="SM00847">
    <property type="entry name" value="HA2"/>
    <property type="match status" value="1"/>
</dbReference>
<keyword evidence="10" id="KW-0539">Nucleus</keyword>
<feature type="compositionally biased region" description="Basic and acidic residues" evidence="13">
    <location>
        <begin position="129"/>
        <end position="144"/>
    </location>
</feature>
<evidence type="ECO:0000256" key="11">
    <source>
        <dbReference type="ARBA" id="ARBA00038040"/>
    </source>
</evidence>